<dbReference type="InterPro" id="IPR010566">
    <property type="entry name" value="Haemolys_ca-bd"/>
</dbReference>
<proteinExistence type="predicted"/>
<keyword evidence="6" id="KW-1185">Reference proteome</keyword>
<dbReference type="SUPFAM" id="SSF51120">
    <property type="entry name" value="beta-Roll"/>
    <property type="match status" value="2"/>
</dbReference>
<evidence type="ECO:0000256" key="1">
    <source>
        <dbReference type="ARBA" id="ARBA00004613"/>
    </source>
</evidence>
<dbReference type="PANTHER" id="PTHR38340">
    <property type="entry name" value="S-LAYER PROTEIN"/>
    <property type="match status" value="1"/>
</dbReference>
<dbReference type="RefSeq" id="WP_268977725.1">
    <property type="nucleotide sequence ID" value="NZ_JAGSPJ010000001.1"/>
</dbReference>
<evidence type="ECO:0000256" key="3">
    <source>
        <dbReference type="ARBA" id="ARBA00022837"/>
    </source>
</evidence>
<dbReference type="Pfam" id="PF06594">
    <property type="entry name" value="HCBP_related"/>
    <property type="match status" value="1"/>
</dbReference>
<gene>
    <name evidence="5" type="ORF">KDM90_02680</name>
</gene>
<evidence type="ECO:0000313" key="5">
    <source>
        <dbReference type="EMBL" id="MBR7798912.1"/>
    </source>
</evidence>
<evidence type="ECO:0000259" key="4">
    <source>
        <dbReference type="Pfam" id="PF06594"/>
    </source>
</evidence>
<evidence type="ECO:0000256" key="2">
    <source>
        <dbReference type="ARBA" id="ARBA00022525"/>
    </source>
</evidence>
<dbReference type="EMBL" id="JAGSPJ010000001">
    <property type="protein sequence ID" value="MBR7798912.1"/>
    <property type="molecule type" value="Genomic_DNA"/>
</dbReference>
<dbReference type="Gene3D" id="2.150.10.10">
    <property type="entry name" value="Serralysin-like metalloprotease, C-terminal"/>
    <property type="match status" value="2"/>
</dbReference>
<sequence length="402" mass="41364">GLAGSDILTGAGFNDVLDGGADNDTLTGNGGDDTLIGGAGNDTLNGGSGNDTFQFNVGDGVDTLNESSNQGGDILQLGAAITPEMVVLSRSANDLILSFGGTDSIRIPNYFYGNTNYGTVEQVKFADGRIWDYGVITSKITVNGTSGVDNLTGVTDAANRINGLAGSDILTGAGFNDVLDGGADNDTLTGNGGDDTLIGGAGNDTISPNAGADVIAFNRGDGMDIVNASTGRDNSLSLGKGIKYADLLFKKSGNDLILVTGTSEQLTMKDWYANVNNHSIANLQVVIEGTTDYNAASTNKLNNKKIEQFNFDGLVTKFDQARAANSSITSWALSSSLLEFYLNSSDTAAIGGDLAYQYAKTGNLSGFSMTPALNLVSNAQFGTAGQTLQPIASLKDATVSLV</sequence>
<dbReference type="PANTHER" id="PTHR38340:SF1">
    <property type="entry name" value="S-LAYER PROTEIN"/>
    <property type="match status" value="1"/>
</dbReference>
<comment type="caution">
    <text evidence="5">The sequence shown here is derived from an EMBL/GenBank/DDBJ whole genome shotgun (WGS) entry which is preliminary data.</text>
</comment>
<organism evidence="5 6">
    <name type="scientific">Undibacterium fentianense</name>
    <dbReference type="NCBI Taxonomy" id="2828728"/>
    <lineage>
        <taxon>Bacteria</taxon>
        <taxon>Pseudomonadati</taxon>
        <taxon>Pseudomonadota</taxon>
        <taxon>Betaproteobacteria</taxon>
        <taxon>Burkholderiales</taxon>
        <taxon>Oxalobacteraceae</taxon>
        <taxon>Undibacterium</taxon>
    </lineage>
</organism>
<dbReference type="PRINTS" id="PR00313">
    <property type="entry name" value="CABNDNGRPT"/>
</dbReference>
<accession>A0A941E0Q7</accession>
<reference evidence="5" key="1">
    <citation type="submission" date="2021-04" db="EMBL/GenBank/DDBJ databases">
        <title>novel species isolated from subtropical streams in China.</title>
        <authorList>
            <person name="Lu H."/>
        </authorList>
    </citation>
    <scope>NUCLEOTIDE SEQUENCE</scope>
    <source>
        <strain evidence="5">FT137W</strain>
    </source>
</reference>
<dbReference type="GO" id="GO:0005576">
    <property type="term" value="C:extracellular region"/>
    <property type="evidence" value="ECO:0007669"/>
    <property type="project" value="UniProtKB-SubCell"/>
</dbReference>
<keyword evidence="2" id="KW-0964">Secreted</keyword>
<dbReference type="Proteomes" id="UP000678545">
    <property type="component" value="Unassembled WGS sequence"/>
</dbReference>
<dbReference type="PROSITE" id="PS00330">
    <property type="entry name" value="HEMOLYSIN_CALCIUM"/>
    <property type="match status" value="3"/>
</dbReference>
<protein>
    <recommendedName>
        <fullName evidence="4">Haemolysin-type calcium binding-related domain-containing protein</fullName>
    </recommendedName>
</protein>
<feature type="non-terminal residue" evidence="5">
    <location>
        <position position="1"/>
    </location>
</feature>
<comment type="subcellular location">
    <subcellularLocation>
        <location evidence="1">Secreted</location>
    </subcellularLocation>
</comment>
<dbReference type="Pfam" id="PF00353">
    <property type="entry name" value="HemolysinCabind"/>
    <property type="match status" value="3"/>
</dbReference>
<evidence type="ECO:0000313" key="6">
    <source>
        <dbReference type="Proteomes" id="UP000678545"/>
    </source>
</evidence>
<dbReference type="InterPro" id="IPR050557">
    <property type="entry name" value="RTX_toxin/Mannuronan_C5-epim"/>
</dbReference>
<dbReference type="InterPro" id="IPR011049">
    <property type="entry name" value="Serralysin-like_metalloprot_C"/>
</dbReference>
<name>A0A941E0Q7_9BURK</name>
<feature type="domain" description="Haemolysin-type calcium binding-related" evidence="4">
    <location>
        <begin position="94"/>
        <end position="133"/>
    </location>
</feature>
<dbReference type="AlphaFoldDB" id="A0A941E0Q7"/>
<dbReference type="GO" id="GO:0005509">
    <property type="term" value="F:calcium ion binding"/>
    <property type="evidence" value="ECO:0007669"/>
    <property type="project" value="InterPro"/>
</dbReference>
<dbReference type="InterPro" id="IPR018511">
    <property type="entry name" value="Hemolysin-typ_Ca-bd_CS"/>
</dbReference>
<dbReference type="InterPro" id="IPR001343">
    <property type="entry name" value="Hemolysn_Ca-bd"/>
</dbReference>
<keyword evidence="3" id="KW-0106">Calcium</keyword>